<evidence type="ECO:0000256" key="12">
    <source>
        <dbReference type="ARBA" id="ARBA00060385"/>
    </source>
</evidence>
<dbReference type="GO" id="GO:0005524">
    <property type="term" value="F:ATP binding"/>
    <property type="evidence" value="ECO:0007669"/>
    <property type="project" value="UniProtKB-UniRule"/>
</dbReference>
<dbReference type="InterPro" id="IPR035968">
    <property type="entry name" value="ATP_synth_F1_ATPase_gsu"/>
</dbReference>
<dbReference type="Proteomes" id="UP000266273">
    <property type="component" value="Unassembled WGS sequence"/>
</dbReference>
<evidence type="ECO:0000256" key="9">
    <source>
        <dbReference type="ARBA" id="ARBA00023136"/>
    </source>
</evidence>
<evidence type="ECO:0000256" key="13">
    <source>
        <dbReference type="HAMAP-Rule" id="MF_00815"/>
    </source>
</evidence>
<dbReference type="GO" id="GO:0005886">
    <property type="term" value="C:plasma membrane"/>
    <property type="evidence" value="ECO:0007669"/>
    <property type="project" value="UniProtKB-SubCell"/>
</dbReference>
<dbReference type="PIRSF" id="PIRSF039089">
    <property type="entry name" value="ATP_synthase_gamma"/>
    <property type="match status" value="1"/>
</dbReference>
<dbReference type="NCBIfam" id="TIGR01146">
    <property type="entry name" value="ATPsyn_F1gamma"/>
    <property type="match status" value="1"/>
</dbReference>
<dbReference type="GO" id="GO:0046933">
    <property type="term" value="F:proton-transporting ATP synthase activity, rotational mechanism"/>
    <property type="evidence" value="ECO:0007669"/>
    <property type="project" value="UniProtKB-UniRule"/>
</dbReference>
<evidence type="ECO:0000256" key="6">
    <source>
        <dbReference type="ARBA" id="ARBA00022519"/>
    </source>
</evidence>
<dbReference type="GO" id="GO:0042777">
    <property type="term" value="P:proton motive force-driven plasma membrane ATP synthesis"/>
    <property type="evidence" value="ECO:0007669"/>
    <property type="project" value="UniProtKB-UniRule"/>
</dbReference>
<evidence type="ECO:0000256" key="4">
    <source>
        <dbReference type="ARBA" id="ARBA00022448"/>
    </source>
</evidence>
<keyword evidence="6" id="KW-0997">Cell inner membrane</keyword>
<dbReference type="CDD" id="cd12151">
    <property type="entry name" value="F1-ATPase_gamma"/>
    <property type="match status" value="1"/>
</dbReference>
<accession>A0A397PDY5</accession>
<comment type="subcellular location">
    <subcellularLocation>
        <location evidence="13">Cell membrane</location>
        <topology evidence="13">Peripheral membrane protein</topology>
    </subcellularLocation>
    <subcellularLocation>
        <location evidence="2">Membrane</location>
        <topology evidence="2">Peripheral membrane protein</topology>
    </subcellularLocation>
    <subcellularLocation>
        <location evidence="12">Thylakoid</location>
    </subcellularLocation>
</comment>
<evidence type="ECO:0000256" key="8">
    <source>
        <dbReference type="ARBA" id="ARBA00023065"/>
    </source>
</evidence>
<dbReference type="PRINTS" id="PR00126">
    <property type="entry name" value="ATPASEGAMMA"/>
</dbReference>
<dbReference type="PROSITE" id="PS00153">
    <property type="entry name" value="ATPASE_GAMMA"/>
    <property type="match status" value="1"/>
</dbReference>
<comment type="caution">
    <text evidence="14">The sequence shown here is derived from an EMBL/GenBank/DDBJ whole genome shotgun (WGS) entry which is preliminary data.</text>
</comment>
<name>A0A397PDY5_9HYPH</name>
<comment type="similarity">
    <text evidence="3 13">Belongs to the ATPase gamma chain family.</text>
</comment>
<evidence type="ECO:0000256" key="2">
    <source>
        <dbReference type="ARBA" id="ARBA00004170"/>
    </source>
</evidence>
<protein>
    <recommendedName>
        <fullName evidence="13">ATP synthase gamma chain</fullName>
    </recommendedName>
    <alternativeName>
        <fullName evidence="13">ATP synthase F1 sector gamma subunit</fullName>
    </alternativeName>
    <alternativeName>
        <fullName evidence="13">F-ATPase gamma subunit</fullName>
    </alternativeName>
</protein>
<dbReference type="RefSeq" id="WP_119062072.1">
    <property type="nucleotide sequence ID" value="NZ_QXDF01000002.1"/>
</dbReference>
<keyword evidence="15" id="KW-1185">Reference proteome</keyword>
<evidence type="ECO:0000256" key="10">
    <source>
        <dbReference type="ARBA" id="ARBA00023196"/>
    </source>
</evidence>
<dbReference type="InterPro" id="IPR023632">
    <property type="entry name" value="ATP_synth_F1_gsu_CS"/>
</dbReference>
<dbReference type="GO" id="GO:0009579">
    <property type="term" value="C:thylakoid"/>
    <property type="evidence" value="ECO:0007669"/>
    <property type="project" value="UniProtKB-SubCell"/>
</dbReference>
<dbReference type="Pfam" id="PF00231">
    <property type="entry name" value="ATP-synt"/>
    <property type="match status" value="1"/>
</dbReference>
<dbReference type="NCBIfam" id="NF004146">
    <property type="entry name" value="PRK05621.1-4"/>
    <property type="match status" value="1"/>
</dbReference>
<keyword evidence="4 13" id="KW-0813">Transport</keyword>
<dbReference type="HAMAP" id="MF_00815">
    <property type="entry name" value="ATP_synth_gamma_bact"/>
    <property type="match status" value="1"/>
</dbReference>
<keyword evidence="10 13" id="KW-0139">CF(1)</keyword>
<sequence length="295" mass="32299">MASLKDMRNRISSVKATQKITKAMQMVAAAKLRKAQEAADAARPYAEKMDQVLGNLNARVVNKEAASPLLVGTGREDVHLIVVATADRGLCGAFNANIAKKARQIASGLIAEGKDVKFLCVGSKGYDMLKRDHGRRIVDVIDMKSVKRVGFDDAHAIAQRVLAMFDKGEFDVCTLVFSEFVNTLTQRPKHMQLIPASLPEEGAPEEGAPTADYIFEPDEEDILRDLLPRNVATQIFRALLENAAGEQGARMTAMDNATRNAGELIDNLTLTYNRMRQDQITKELIEIVSGAEAIS</sequence>
<dbReference type="FunFam" id="1.10.287.80:FF:000003">
    <property type="entry name" value="ATP synthase gamma chain, chloroplastic"/>
    <property type="match status" value="1"/>
</dbReference>
<dbReference type="SUPFAM" id="SSF52943">
    <property type="entry name" value="ATP synthase (F1-ATPase), gamma subunit"/>
    <property type="match status" value="1"/>
</dbReference>
<dbReference type="AlphaFoldDB" id="A0A397PDY5"/>
<dbReference type="OrthoDB" id="9812769at2"/>
<evidence type="ECO:0000256" key="1">
    <source>
        <dbReference type="ARBA" id="ARBA00003456"/>
    </source>
</evidence>
<keyword evidence="9 13" id="KW-0472">Membrane</keyword>
<evidence type="ECO:0000256" key="11">
    <source>
        <dbReference type="ARBA" id="ARBA00023310"/>
    </source>
</evidence>
<evidence type="ECO:0000256" key="3">
    <source>
        <dbReference type="ARBA" id="ARBA00007681"/>
    </source>
</evidence>
<comment type="subunit">
    <text evidence="13">F-type ATPases have 2 components, CF(1) - the catalytic core - and CF(0) - the membrane proton channel. CF(1) has five subunits: alpha(3), beta(3), gamma(1), delta(1), epsilon(1). CF(0) has three main subunits: a, b and c.</text>
</comment>
<evidence type="ECO:0000256" key="7">
    <source>
        <dbReference type="ARBA" id="ARBA00022781"/>
    </source>
</evidence>
<dbReference type="PANTHER" id="PTHR11693:SF22">
    <property type="entry name" value="ATP SYNTHASE SUBUNIT GAMMA, MITOCHONDRIAL"/>
    <property type="match status" value="1"/>
</dbReference>
<dbReference type="Gene3D" id="3.40.1380.10">
    <property type="match status" value="1"/>
</dbReference>
<proteinExistence type="inferred from homology"/>
<keyword evidence="5 13" id="KW-1003">Cell membrane</keyword>
<evidence type="ECO:0000256" key="5">
    <source>
        <dbReference type="ARBA" id="ARBA00022475"/>
    </source>
</evidence>
<dbReference type="FunFam" id="1.10.287.80:FF:000001">
    <property type="entry name" value="ATP synthase gamma chain"/>
    <property type="match status" value="1"/>
</dbReference>
<organism evidence="14 15">
    <name type="scientific">Dichotomicrobium thermohalophilum</name>
    <dbReference type="NCBI Taxonomy" id="933063"/>
    <lineage>
        <taxon>Bacteria</taxon>
        <taxon>Pseudomonadati</taxon>
        <taxon>Pseudomonadota</taxon>
        <taxon>Alphaproteobacteria</taxon>
        <taxon>Hyphomicrobiales</taxon>
        <taxon>Hyphomicrobiaceae</taxon>
        <taxon>Dichotomicrobium</taxon>
    </lineage>
</organism>
<dbReference type="Gene3D" id="1.10.287.80">
    <property type="entry name" value="ATP synthase, gamma subunit, helix hairpin domain"/>
    <property type="match status" value="1"/>
</dbReference>
<evidence type="ECO:0000313" key="14">
    <source>
        <dbReference type="EMBL" id="RIA47710.1"/>
    </source>
</evidence>
<dbReference type="EMBL" id="QXDF01000002">
    <property type="protein sequence ID" value="RIA47710.1"/>
    <property type="molecule type" value="Genomic_DNA"/>
</dbReference>
<dbReference type="InterPro" id="IPR000131">
    <property type="entry name" value="ATP_synth_F1_gsu"/>
</dbReference>
<keyword evidence="7 13" id="KW-0375">Hydrogen ion transport</keyword>
<keyword evidence="11 13" id="KW-0066">ATP synthesis</keyword>
<dbReference type="GO" id="GO:0045259">
    <property type="term" value="C:proton-transporting ATP synthase complex"/>
    <property type="evidence" value="ECO:0007669"/>
    <property type="project" value="UniProtKB-KW"/>
</dbReference>
<keyword evidence="8 13" id="KW-0406">Ion transport</keyword>
<gene>
    <name evidence="13" type="primary">atpG</name>
    <name evidence="14" type="ORF">BXY53_2277</name>
</gene>
<reference evidence="14 15" key="1">
    <citation type="submission" date="2018-08" db="EMBL/GenBank/DDBJ databases">
        <title>Genomic Encyclopedia of Archaeal and Bacterial Type Strains, Phase II (KMG-II): from individual species to whole genera.</title>
        <authorList>
            <person name="Goeker M."/>
        </authorList>
    </citation>
    <scope>NUCLEOTIDE SEQUENCE [LARGE SCALE GENOMIC DNA]</scope>
    <source>
        <strain evidence="14 15">DSM 5002</strain>
    </source>
</reference>
<evidence type="ECO:0000313" key="15">
    <source>
        <dbReference type="Proteomes" id="UP000266273"/>
    </source>
</evidence>
<dbReference type="PANTHER" id="PTHR11693">
    <property type="entry name" value="ATP SYNTHASE GAMMA CHAIN"/>
    <property type="match status" value="1"/>
</dbReference>
<comment type="function">
    <text evidence="1 13">Produces ATP from ADP in the presence of a proton gradient across the membrane. The gamma chain is believed to be important in regulating ATPase activity and the flow of protons through the CF(0) complex.</text>
</comment>